<sequence>MVLLEREKDKRAVPEDPEKKLQSEIRTNRLMGFGRSPEGVLNKGAALEQRLEAGRNVMELSQRYTTVCTGVTLCITSKLILFPTPPRPNNESNIAKKPSRAQSRRARLQVQLQHGRHLLLRRRRSLEYITRQIEPHVTVNVFEVLERALPPGDPGVLLQVGVDMKERGKEKQQDDAATTLSPSKPAVRGLCCRAAMPDSGFLWSARPPGLSDRPLFVLHCASCLVNTQAGSTPPCSARSGQRKQKSSSD</sequence>
<feature type="region of interest" description="Disordered" evidence="1">
    <location>
        <begin position="229"/>
        <end position="249"/>
    </location>
</feature>
<accession>A0A9N7VU85</accession>
<feature type="compositionally biased region" description="Basic residues" evidence="1">
    <location>
        <begin position="240"/>
        <end position="249"/>
    </location>
</feature>
<dbReference type="Proteomes" id="UP001153269">
    <property type="component" value="Unassembled WGS sequence"/>
</dbReference>
<gene>
    <name evidence="2" type="ORF">PLEPLA_LOCUS42217</name>
</gene>
<reference evidence="2" key="1">
    <citation type="submission" date="2020-03" db="EMBL/GenBank/DDBJ databases">
        <authorList>
            <person name="Weist P."/>
        </authorList>
    </citation>
    <scope>NUCLEOTIDE SEQUENCE</scope>
</reference>
<protein>
    <submittedName>
        <fullName evidence="2">Uncharacterized protein</fullName>
    </submittedName>
</protein>
<dbReference type="AlphaFoldDB" id="A0A9N7VU85"/>
<evidence type="ECO:0000313" key="2">
    <source>
        <dbReference type="EMBL" id="CAB1454451.1"/>
    </source>
</evidence>
<name>A0A9N7VU85_PLEPL</name>
<comment type="caution">
    <text evidence="2">The sequence shown here is derived from an EMBL/GenBank/DDBJ whole genome shotgun (WGS) entry which is preliminary data.</text>
</comment>
<proteinExistence type="predicted"/>
<organism evidence="2 3">
    <name type="scientific">Pleuronectes platessa</name>
    <name type="common">European plaice</name>
    <dbReference type="NCBI Taxonomy" id="8262"/>
    <lineage>
        <taxon>Eukaryota</taxon>
        <taxon>Metazoa</taxon>
        <taxon>Chordata</taxon>
        <taxon>Craniata</taxon>
        <taxon>Vertebrata</taxon>
        <taxon>Euteleostomi</taxon>
        <taxon>Actinopterygii</taxon>
        <taxon>Neopterygii</taxon>
        <taxon>Teleostei</taxon>
        <taxon>Neoteleostei</taxon>
        <taxon>Acanthomorphata</taxon>
        <taxon>Carangaria</taxon>
        <taxon>Pleuronectiformes</taxon>
        <taxon>Pleuronectoidei</taxon>
        <taxon>Pleuronectidae</taxon>
        <taxon>Pleuronectes</taxon>
    </lineage>
</organism>
<keyword evidence="3" id="KW-1185">Reference proteome</keyword>
<evidence type="ECO:0000313" key="3">
    <source>
        <dbReference type="Proteomes" id="UP001153269"/>
    </source>
</evidence>
<dbReference type="EMBL" id="CADEAL010004214">
    <property type="protein sequence ID" value="CAB1454451.1"/>
    <property type="molecule type" value="Genomic_DNA"/>
</dbReference>
<evidence type="ECO:0000256" key="1">
    <source>
        <dbReference type="SAM" id="MobiDB-lite"/>
    </source>
</evidence>